<evidence type="ECO:0000256" key="2">
    <source>
        <dbReference type="ARBA" id="ARBA00009915"/>
    </source>
</evidence>
<evidence type="ECO:0000256" key="9">
    <source>
        <dbReference type="ARBA" id="ARBA00025322"/>
    </source>
</evidence>
<dbReference type="PANTHER" id="PTHR21711">
    <property type="entry name" value="MITOCHONDRIAL INNER MEMBRANE PROTEASE"/>
    <property type="match status" value="1"/>
</dbReference>
<comment type="similarity">
    <text evidence="2 10">Belongs to the peptidase M76 family.</text>
</comment>
<evidence type="ECO:0000256" key="8">
    <source>
        <dbReference type="ARBA" id="ARBA00023049"/>
    </source>
</evidence>
<gene>
    <name evidence="12" type="ORF">PISL3812_07475</name>
</gene>
<dbReference type="OrthoDB" id="285308at2759"/>
<evidence type="ECO:0000256" key="3">
    <source>
        <dbReference type="ARBA" id="ARBA00014615"/>
    </source>
</evidence>
<proteinExistence type="inferred from homology"/>
<accession>A0A0U1M5W2</accession>
<dbReference type="AlphaFoldDB" id="A0A0U1M5W2"/>
<feature type="region of interest" description="Disordered" evidence="11">
    <location>
        <begin position="1"/>
        <end position="25"/>
    </location>
</feature>
<evidence type="ECO:0000313" key="12">
    <source>
        <dbReference type="EMBL" id="CRG90431.1"/>
    </source>
</evidence>
<dbReference type="GO" id="GO:0034982">
    <property type="term" value="P:mitochondrial protein processing"/>
    <property type="evidence" value="ECO:0007669"/>
    <property type="project" value="TreeGrafter"/>
</dbReference>
<evidence type="ECO:0000256" key="4">
    <source>
        <dbReference type="ARBA" id="ARBA00022670"/>
    </source>
</evidence>
<comment type="function">
    <text evidence="9">Has a dual role in the assembly of mitochondrial ATPase. Acts as a protease that removes N-terminal residues of mitochondrial ATPase CF(0) subunit 6 at the intermembrane space side. Also involved in the correct assembly of the membrane-embedded ATPase CF(0) particle, probably mediating association of subunit 6 with the subunit 9 ring.</text>
</comment>
<dbReference type="GO" id="GO:0046872">
    <property type="term" value="F:metal ion binding"/>
    <property type="evidence" value="ECO:0007669"/>
    <property type="project" value="UniProtKB-KW"/>
</dbReference>
<dbReference type="EMBL" id="CVMT01000008">
    <property type="protein sequence ID" value="CRG90431.1"/>
    <property type="molecule type" value="Genomic_DNA"/>
</dbReference>
<evidence type="ECO:0000313" key="13">
    <source>
        <dbReference type="Proteomes" id="UP000054383"/>
    </source>
</evidence>
<keyword evidence="5 10" id="KW-0479">Metal-binding</keyword>
<keyword evidence="13" id="KW-1185">Reference proteome</keyword>
<evidence type="ECO:0000256" key="10">
    <source>
        <dbReference type="RuleBase" id="RU364057"/>
    </source>
</evidence>
<sequence length="237" mass="27650">MSEADSRSQSQAPVGPKDTGFTPGDGFFTQVKNILNIVSGRMTEEGREQFRIARDDRNEEADCKRCEEQRDYLLNYSPVIRYLSDNISQLGGKISSHNIHCRRCKDRQGGGFDPHYGIMVCANEMRDQSHLEDTMAHEMVHAYDHLRFKMDWYNLRHAACSEIRASSLSGECRWAREFFSRGQWKLTQQHQECVRRRATLSLMARPACKDEEHATKVVNEVWESCFRDTRPFDEIYR</sequence>
<dbReference type="InterPro" id="IPR019165">
    <property type="entry name" value="Peptidase_M76_ATP23"/>
</dbReference>
<keyword evidence="10" id="KW-0496">Mitochondrion</keyword>
<evidence type="ECO:0000256" key="7">
    <source>
        <dbReference type="ARBA" id="ARBA00022801"/>
    </source>
</evidence>
<dbReference type="EC" id="3.4.24.-" evidence="10"/>
<keyword evidence="8 10" id="KW-0482">Metalloprotease</keyword>
<keyword evidence="10" id="KW-0472">Membrane</keyword>
<dbReference type="Pfam" id="PF09768">
    <property type="entry name" value="Peptidase_M76"/>
    <property type="match status" value="1"/>
</dbReference>
<protein>
    <recommendedName>
        <fullName evidence="3 10">Mitochondrial inner membrane protease ATP23</fullName>
        <ecNumber evidence="10">3.4.24.-</ecNumber>
    </recommendedName>
</protein>
<comment type="subcellular location">
    <subcellularLocation>
        <location evidence="1 10">Mitochondrion inner membrane</location>
        <topology evidence="1 10">Peripheral membrane protein</topology>
        <orientation evidence="1 10">Intermembrane side</orientation>
    </subcellularLocation>
</comment>
<evidence type="ECO:0000256" key="5">
    <source>
        <dbReference type="ARBA" id="ARBA00022723"/>
    </source>
</evidence>
<evidence type="ECO:0000256" key="6">
    <source>
        <dbReference type="ARBA" id="ARBA00022792"/>
    </source>
</evidence>
<dbReference type="Proteomes" id="UP000054383">
    <property type="component" value="Unassembled WGS sequence"/>
</dbReference>
<reference evidence="12 13" key="1">
    <citation type="submission" date="2015-04" db="EMBL/GenBank/DDBJ databases">
        <authorList>
            <person name="Syromyatnikov M.Y."/>
            <person name="Popov V.N."/>
        </authorList>
    </citation>
    <scope>NUCLEOTIDE SEQUENCE [LARGE SCALE GENOMIC DNA]</scope>
    <source>
        <strain evidence="12">WF-38-12</strain>
    </source>
</reference>
<dbReference type="GO" id="GO:0005743">
    <property type="term" value="C:mitochondrial inner membrane"/>
    <property type="evidence" value="ECO:0007669"/>
    <property type="project" value="UniProtKB-SubCell"/>
</dbReference>
<evidence type="ECO:0000256" key="11">
    <source>
        <dbReference type="SAM" id="MobiDB-lite"/>
    </source>
</evidence>
<evidence type="ECO:0000256" key="1">
    <source>
        <dbReference type="ARBA" id="ARBA00004137"/>
    </source>
</evidence>
<keyword evidence="6 10" id="KW-0999">Mitochondrion inner membrane</keyword>
<dbReference type="GO" id="GO:0004222">
    <property type="term" value="F:metalloendopeptidase activity"/>
    <property type="evidence" value="ECO:0007669"/>
    <property type="project" value="InterPro"/>
</dbReference>
<dbReference type="GO" id="GO:0033615">
    <property type="term" value="P:mitochondrial proton-transporting ATP synthase complex assembly"/>
    <property type="evidence" value="ECO:0007669"/>
    <property type="project" value="TreeGrafter"/>
</dbReference>
<dbReference type="STRING" id="28573.A0A0U1M5W2"/>
<organism evidence="12 13">
    <name type="scientific">Talaromyces islandicus</name>
    <name type="common">Penicillium islandicum</name>
    <dbReference type="NCBI Taxonomy" id="28573"/>
    <lineage>
        <taxon>Eukaryota</taxon>
        <taxon>Fungi</taxon>
        <taxon>Dikarya</taxon>
        <taxon>Ascomycota</taxon>
        <taxon>Pezizomycotina</taxon>
        <taxon>Eurotiomycetes</taxon>
        <taxon>Eurotiomycetidae</taxon>
        <taxon>Eurotiales</taxon>
        <taxon>Trichocomaceae</taxon>
        <taxon>Talaromyces</taxon>
        <taxon>Talaromyces sect. Islandici</taxon>
    </lineage>
</organism>
<keyword evidence="7 10" id="KW-0378">Hydrolase</keyword>
<name>A0A0U1M5W2_TALIS</name>
<keyword evidence="4 10" id="KW-0645">Protease</keyword>
<dbReference type="PANTHER" id="PTHR21711:SF0">
    <property type="entry name" value="MITOCHONDRIAL INNER MEMBRANE PROTEASE ATP23 HOMOLOG"/>
    <property type="match status" value="1"/>
</dbReference>
<dbReference type="OMA" id="EAHQNCV"/>